<dbReference type="Pfam" id="PF03704">
    <property type="entry name" value="BTAD"/>
    <property type="match status" value="1"/>
</dbReference>
<feature type="region of interest" description="Disordered" evidence="1">
    <location>
        <begin position="399"/>
        <end position="460"/>
    </location>
</feature>
<feature type="region of interest" description="Disordered" evidence="1">
    <location>
        <begin position="310"/>
        <end position="358"/>
    </location>
</feature>
<dbReference type="SMART" id="SM00257">
    <property type="entry name" value="LysM"/>
    <property type="match status" value="2"/>
</dbReference>
<name>A0A4R7HW13_9ACTN</name>
<dbReference type="Proteomes" id="UP000294558">
    <property type="component" value="Unassembled WGS sequence"/>
</dbReference>
<dbReference type="OrthoDB" id="8444614at2"/>
<keyword evidence="2" id="KW-0472">Membrane</keyword>
<feature type="transmembrane region" description="Helical" evidence="2">
    <location>
        <begin position="81"/>
        <end position="99"/>
    </location>
</feature>
<keyword evidence="2" id="KW-0812">Transmembrane</keyword>
<feature type="domain" description="LysM" evidence="3">
    <location>
        <begin position="278"/>
        <end position="334"/>
    </location>
</feature>
<organism evidence="4 5">
    <name type="scientific">Ilumatobacter fluminis</name>
    <dbReference type="NCBI Taxonomy" id="467091"/>
    <lineage>
        <taxon>Bacteria</taxon>
        <taxon>Bacillati</taxon>
        <taxon>Actinomycetota</taxon>
        <taxon>Acidimicrobiia</taxon>
        <taxon>Acidimicrobiales</taxon>
        <taxon>Ilumatobacteraceae</taxon>
        <taxon>Ilumatobacter</taxon>
    </lineage>
</organism>
<evidence type="ECO:0000256" key="2">
    <source>
        <dbReference type="SAM" id="Phobius"/>
    </source>
</evidence>
<evidence type="ECO:0000259" key="3">
    <source>
        <dbReference type="PROSITE" id="PS51782"/>
    </source>
</evidence>
<dbReference type="AlphaFoldDB" id="A0A4R7HW13"/>
<dbReference type="Pfam" id="PF01476">
    <property type="entry name" value="LysM"/>
    <property type="match status" value="2"/>
</dbReference>
<dbReference type="EMBL" id="SOAU01000001">
    <property type="protein sequence ID" value="TDT14699.1"/>
    <property type="molecule type" value="Genomic_DNA"/>
</dbReference>
<gene>
    <name evidence="4" type="ORF">BDK89_0254</name>
</gene>
<feature type="transmembrane region" description="Helical" evidence="2">
    <location>
        <begin position="120"/>
        <end position="141"/>
    </location>
</feature>
<dbReference type="InterPro" id="IPR005158">
    <property type="entry name" value="BTAD"/>
</dbReference>
<dbReference type="SMART" id="SM01043">
    <property type="entry name" value="BTAD"/>
    <property type="match status" value="1"/>
</dbReference>
<accession>A0A4R7HW13</accession>
<dbReference type="InterPro" id="IPR036388">
    <property type="entry name" value="WH-like_DNA-bd_sf"/>
</dbReference>
<dbReference type="InterPro" id="IPR052196">
    <property type="entry name" value="Bact_Kbp"/>
</dbReference>
<dbReference type="InterPro" id="IPR011990">
    <property type="entry name" value="TPR-like_helical_dom_sf"/>
</dbReference>
<keyword evidence="2" id="KW-1133">Transmembrane helix</keyword>
<dbReference type="SUPFAM" id="SSF48452">
    <property type="entry name" value="TPR-like"/>
    <property type="match status" value="1"/>
</dbReference>
<feature type="transmembrane region" description="Helical" evidence="2">
    <location>
        <begin position="12"/>
        <end position="33"/>
    </location>
</feature>
<dbReference type="Gene3D" id="3.10.350.10">
    <property type="entry name" value="LysM domain"/>
    <property type="match status" value="2"/>
</dbReference>
<dbReference type="RefSeq" id="WP_133867225.1">
    <property type="nucleotide sequence ID" value="NZ_SOAU01000001.1"/>
</dbReference>
<dbReference type="CDD" id="cd00118">
    <property type="entry name" value="LysM"/>
    <property type="match status" value="2"/>
</dbReference>
<keyword evidence="5" id="KW-1185">Reference proteome</keyword>
<evidence type="ECO:0000256" key="1">
    <source>
        <dbReference type="SAM" id="MobiDB-lite"/>
    </source>
</evidence>
<evidence type="ECO:0000313" key="4">
    <source>
        <dbReference type="EMBL" id="TDT14699.1"/>
    </source>
</evidence>
<evidence type="ECO:0000313" key="5">
    <source>
        <dbReference type="Proteomes" id="UP000294558"/>
    </source>
</evidence>
<dbReference type="PANTHER" id="PTHR34700">
    <property type="entry name" value="POTASSIUM BINDING PROTEIN KBP"/>
    <property type="match status" value="1"/>
</dbReference>
<reference evidence="4 5" key="1">
    <citation type="submission" date="2019-03" db="EMBL/GenBank/DDBJ databases">
        <title>Sequencing the genomes of 1000 actinobacteria strains.</title>
        <authorList>
            <person name="Klenk H.-P."/>
        </authorList>
    </citation>
    <scope>NUCLEOTIDE SEQUENCE [LARGE SCALE GENOMIC DNA]</scope>
    <source>
        <strain evidence="4 5">DSM 18936</strain>
    </source>
</reference>
<feature type="compositionally biased region" description="Basic and acidic residues" evidence="1">
    <location>
        <begin position="410"/>
        <end position="432"/>
    </location>
</feature>
<feature type="compositionally biased region" description="Basic and acidic residues" evidence="1">
    <location>
        <begin position="310"/>
        <end position="321"/>
    </location>
</feature>
<dbReference type="PANTHER" id="PTHR34700:SF4">
    <property type="entry name" value="PHAGE-LIKE ELEMENT PBSX PROTEIN XKDP"/>
    <property type="match status" value="1"/>
</dbReference>
<proteinExistence type="predicted"/>
<comment type="caution">
    <text evidence="4">The sequence shown here is derived from an EMBL/GenBank/DDBJ whole genome shotgun (WGS) entry which is preliminary data.</text>
</comment>
<sequence>MNSTTSKLSSFLRALVLLVLVAVVVPWLLIWAANRRFGGPAPWSAMPPVGDWSASTIGDALTERLSESTIADIVIRSSLTVVWLVVIVLLVTVVAELVHMVRHAGIAMPRVRGLGPSQDLARIIAAGLLVVVPMLSSSTAIADDSPLRLPEGRAPATVEARPDNAWIDSAVPPTVAAAPAVGGNVEAAPAPGRSAPASDATGSYTVRPGDSVYGIAERLAGPDQASISALANSILDLNLGQRMVDGQMFSNAAYIDVGWVLQLPPGTPSPSSDTVTAAAHVVDEGETLWSIAEDELGDASRWPEIYEANEGRTFDDGRQLSDPDMIQPGWNLDLPTDRALTDDDAGAVSEQSEAPAVIVESDAPADAEFVDDVEQHDPPAPSQRDNAWVSTTAMQPVSADDAADGATDDAVERAADRPTDEARPDATVDRAASDGLPEPAVAAPPVAPSVRPDTGTDAEPDESAVELLTLERAAMLSAGVLTLLAVLRRRRMRQAPPNSCLPQPRPEVVRAERALRTIDAGDRFARVDIAIRAAAMPLVDQSARVLAVAVGPDGDVELWASTGCELDAPWEAGAEPHRWLLPASTPIELLAPEARRVGAPCPTLVQLGTCDDGRDLYVDLEALEAIEVGGPGAAADAIVAAVAATLAASVLAEVTTLVGVGVADDAFLGHRNHRPARSVQAAFSTAADAIGSTARADRSTFDLRARVTSGETWEPAVVLAGAAAGTVTPPDNRTGLAVVSASPIHGPSSRLAPETGSWVLRPLGVRLTPIGLSADDVAALAAVVDVAEPEPIIELDDDRTMAPQDFDESAPIGIDEPSSDEGAVPEAGEPAVAPLEHALVVRLLGPVSVESTDGREVEFERSKTKELIAWLATHRDRSTRSNARAALWELDVRDATFSNVVSEARRAMARCVEPPDGEEWLGRTMTDSLPLHPLVVSDVDLVEHALDAARLQPPAQAIETLRGALDWIRSVPFEGTSYLWPDAEGITSALVLRAITLTSALADHCLSLGDVDGVFEATSRGLQVLPAHEEMIAVRMRAYAKVGDRAGIRHEWESYERAITTDPWSDGEPSPKMLDLRRELL</sequence>
<protein>
    <submittedName>
        <fullName evidence="4">Two-component SAPR family response regulator</fullName>
    </submittedName>
</protein>
<dbReference type="PROSITE" id="PS51782">
    <property type="entry name" value="LYSM"/>
    <property type="match status" value="1"/>
</dbReference>
<dbReference type="Gene3D" id="1.25.40.10">
    <property type="entry name" value="Tetratricopeptide repeat domain"/>
    <property type="match status" value="1"/>
</dbReference>
<dbReference type="InterPro" id="IPR018392">
    <property type="entry name" value="LysM"/>
</dbReference>
<dbReference type="Gene3D" id="1.10.10.10">
    <property type="entry name" value="Winged helix-like DNA-binding domain superfamily/Winged helix DNA-binding domain"/>
    <property type="match status" value="1"/>
</dbReference>
<dbReference type="InterPro" id="IPR036779">
    <property type="entry name" value="LysM_dom_sf"/>
</dbReference>